<protein>
    <submittedName>
        <fullName evidence="1">Uncharacterized protein</fullName>
    </submittedName>
</protein>
<proteinExistence type="predicted"/>
<reference evidence="1" key="1">
    <citation type="submission" date="2018-10" db="EMBL/GenBank/DDBJ databases">
        <title>Hidden diversity of soil giant viruses.</title>
        <authorList>
            <person name="Schulz F."/>
            <person name="Alteio L."/>
            <person name="Goudeau D."/>
            <person name="Ryan E.M."/>
            <person name="Malmstrom R.R."/>
            <person name="Blanchard J."/>
            <person name="Woyke T."/>
        </authorList>
    </citation>
    <scope>NUCLEOTIDE SEQUENCE</scope>
    <source>
        <strain evidence="1">GAV1</strain>
    </source>
</reference>
<dbReference type="EMBL" id="MK072219">
    <property type="protein sequence ID" value="AYV80249.1"/>
    <property type="molecule type" value="Genomic_DNA"/>
</dbReference>
<evidence type="ECO:0000313" key="1">
    <source>
        <dbReference type="EMBL" id="AYV80249.1"/>
    </source>
</evidence>
<gene>
    <name evidence="1" type="ORF">Gaeavirus21_4</name>
</gene>
<name>A0A3G5A458_9VIRU</name>
<organism evidence="1">
    <name type="scientific">Gaeavirus sp</name>
    <dbReference type="NCBI Taxonomy" id="2487767"/>
    <lineage>
        <taxon>Viruses</taxon>
        <taxon>Varidnaviria</taxon>
        <taxon>Bamfordvirae</taxon>
        <taxon>Nucleocytoviricota</taxon>
        <taxon>Megaviricetes</taxon>
        <taxon>Imitervirales</taxon>
        <taxon>Mimiviridae</taxon>
        <taxon>Klosneuvirinae</taxon>
    </lineage>
</organism>
<accession>A0A3G5A458</accession>
<sequence>MTQAVGNMKLGDIADMVGKKKGRGAKKPLFGFDETMLLHKESDDVEPVDVEEEQEDGVFHKNGYTRPEKTLTDGLTKEQIADKIQDYVIVNSDDLDKIPMNTHMRYFSKIQDKYSFRMGGFLHRNNGLPAYIILTNGKTQWSVQVKNTIFYRKMTLDEIKQSYQEIIDTLIAKNKKLKEKLAKK</sequence>